<feature type="domain" description="Histidine kinase" evidence="6">
    <location>
        <begin position="385"/>
        <end position="608"/>
    </location>
</feature>
<keyword evidence="1 3" id="KW-0597">Phosphoprotein</keyword>
<dbReference type="RefSeq" id="XP_016605651.1">
    <property type="nucleotide sequence ID" value="XM_016755260.1"/>
</dbReference>
<accession>A0A0L0H9D7</accession>
<dbReference type="SUPFAM" id="SSF55874">
    <property type="entry name" value="ATPase domain of HSP90 chaperone/DNA topoisomerase II/histidine kinase"/>
    <property type="match status" value="1"/>
</dbReference>
<gene>
    <name evidence="9" type="ORF">SPPG_07080</name>
</gene>
<evidence type="ECO:0000256" key="2">
    <source>
        <dbReference type="ARBA" id="ARBA00023012"/>
    </source>
</evidence>
<feature type="transmembrane region" description="Helical" evidence="5">
    <location>
        <begin position="318"/>
        <end position="341"/>
    </location>
</feature>
<dbReference type="Gene3D" id="3.40.50.2300">
    <property type="match status" value="1"/>
</dbReference>
<evidence type="ECO:0000256" key="3">
    <source>
        <dbReference type="PROSITE-ProRule" id="PRU00169"/>
    </source>
</evidence>
<dbReference type="InterPro" id="IPR003594">
    <property type="entry name" value="HATPase_dom"/>
</dbReference>
<dbReference type="AlphaFoldDB" id="A0A0L0H9D7"/>
<feature type="transmembrane region" description="Helical" evidence="5">
    <location>
        <begin position="252"/>
        <end position="271"/>
    </location>
</feature>
<dbReference type="PROSITE" id="PS50109">
    <property type="entry name" value="HIS_KIN"/>
    <property type="match status" value="1"/>
</dbReference>
<feature type="transmembrane region" description="Helical" evidence="5">
    <location>
        <begin position="15"/>
        <end position="39"/>
    </location>
</feature>
<feature type="transmembrane region" description="Helical" evidence="5">
    <location>
        <begin position="211"/>
        <end position="232"/>
    </location>
</feature>
<dbReference type="InterPro" id="IPR036890">
    <property type="entry name" value="HATPase_C_sf"/>
</dbReference>
<dbReference type="Gene3D" id="3.30.565.10">
    <property type="entry name" value="Histidine kinase-like ATPase, C-terminal domain"/>
    <property type="match status" value="1"/>
</dbReference>
<dbReference type="Proteomes" id="UP000053201">
    <property type="component" value="Unassembled WGS sequence"/>
</dbReference>
<keyword evidence="5" id="KW-0472">Membrane</keyword>
<dbReference type="CDD" id="cd16922">
    <property type="entry name" value="HATPase_EvgS-ArcB-TorS-like"/>
    <property type="match status" value="1"/>
</dbReference>
<dbReference type="InterPro" id="IPR005467">
    <property type="entry name" value="His_kinase_dom"/>
</dbReference>
<dbReference type="InterPro" id="IPR036097">
    <property type="entry name" value="HisK_dim/P_sf"/>
</dbReference>
<dbReference type="Pfam" id="PF00072">
    <property type="entry name" value="Response_reg"/>
    <property type="match status" value="1"/>
</dbReference>
<reference evidence="9 10" key="1">
    <citation type="submission" date="2009-08" db="EMBL/GenBank/DDBJ databases">
        <title>The Genome Sequence of Spizellomyces punctatus strain DAOM BR117.</title>
        <authorList>
            <consortium name="The Broad Institute Genome Sequencing Platform"/>
            <person name="Russ C."/>
            <person name="Cuomo C."/>
            <person name="Shea T."/>
            <person name="Young S.K."/>
            <person name="Zeng Q."/>
            <person name="Koehrsen M."/>
            <person name="Haas B."/>
            <person name="Borodovsky M."/>
            <person name="Guigo R."/>
            <person name="Alvarado L."/>
            <person name="Berlin A."/>
            <person name="Bochicchio J."/>
            <person name="Borenstein D."/>
            <person name="Chapman S."/>
            <person name="Chen Z."/>
            <person name="Engels R."/>
            <person name="Freedman E."/>
            <person name="Gellesch M."/>
            <person name="Goldberg J."/>
            <person name="Griggs A."/>
            <person name="Gujja S."/>
            <person name="Heiman D."/>
            <person name="Hepburn T."/>
            <person name="Howarth C."/>
            <person name="Jen D."/>
            <person name="Larson L."/>
            <person name="Lewis B."/>
            <person name="Mehta T."/>
            <person name="Park D."/>
            <person name="Pearson M."/>
            <person name="Roberts A."/>
            <person name="Saif S."/>
            <person name="Shenoy N."/>
            <person name="Sisk P."/>
            <person name="Stolte C."/>
            <person name="Sykes S."/>
            <person name="Thomson T."/>
            <person name="Walk T."/>
            <person name="White J."/>
            <person name="Yandava C."/>
            <person name="Burger G."/>
            <person name="Gray M.W."/>
            <person name="Holland P.W.H."/>
            <person name="King N."/>
            <person name="Lang F.B.F."/>
            <person name="Roger A.J."/>
            <person name="Ruiz-Trillo I."/>
            <person name="Lander E."/>
            <person name="Nusbaum C."/>
        </authorList>
    </citation>
    <scope>NUCLEOTIDE SEQUENCE [LARGE SCALE GENOMIC DNA]</scope>
    <source>
        <strain evidence="9 10">DAOM BR117</strain>
    </source>
</reference>
<evidence type="ECO:0000256" key="4">
    <source>
        <dbReference type="SAM" id="MobiDB-lite"/>
    </source>
</evidence>
<dbReference type="GO" id="GO:0000155">
    <property type="term" value="F:phosphorelay sensor kinase activity"/>
    <property type="evidence" value="ECO:0007669"/>
    <property type="project" value="InterPro"/>
</dbReference>
<dbReference type="Pfam" id="PF00512">
    <property type="entry name" value="HisKA"/>
    <property type="match status" value="1"/>
</dbReference>
<protein>
    <submittedName>
        <fullName evidence="9">Uncharacterized protein</fullName>
    </submittedName>
</protein>
<evidence type="ECO:0000313" key="10">
    <source>
        <dbReference type="Proteomes" id="UP000053201"/>
    </source>
</evidence>
<dbReference type="CDD" id="cd17546">
    <property type="entry name" value="REC_hyHK_CKI1_RcsC-like"/>
    <property type="match status" value="1"/>
</dbReference>
<keyword evidence="2" id="KW-0902">Two-component regulatory system</keyword>
<evidence type="ECO:0000313" key="9">
    <source>
        <dbReference type="EMBL" id="KNC97611.1"/>
    </source>
</evidence>
<dbReference type="InterPro" id="IPR004358">
    <property type="entry name" value="Sig_transdc_His_kin-like_C"/>
</dbReference>
<dbReference type="PANTHER" id="PTHR45339">
    <property type="entry name" value="HYBRID SIGNAL TRANSDUCTION HISTIDINE KINASE J"/>
    <property type="match status" value="1"/>
</dbReference>
<dbReference type="SMART" id="SM00388">
    <property type="entry name" value="HisKA"/>
    <property type="match status" value="1"/>
</dbReference>
<dbReference type="GeneID" id="27690328"/>
<evidence type="ECO:0000259" key="8">
    <source>
        <dbReference type="PROSITE" id="PS50924"/>
    </source>
</evidence>
<keyword evidence="10" id="KW-1185">Reference proteome</keyword>
<organism evidence="9 10">
    <name type="scientific">Spizellomyces punctatus (strain DAOM BR117)</name>
    <dbReference type="NCBI Taxonomy" id="645134"/>
    <lineage>
        <taxon>Eukaryota</taxon>
        <taxon>Fungi</taxon>
        <taxon>Fungi incertae sedis</taxon>
        <taxon>Chytridiomycota</taxon>
        <taxon>Chytridiomycota incertae sedis</taxon>
        <taxon>Chytridiomycetes</taxon>
        <taxon>Spizellomycetales</taxon>
        <taxon>Spizellomycetaceae</taxon>
        <taxon>Spizellomyces</taxon>
    </lineage>
</organism>
<dbReference type="Gene3D" id="1.10.287.130">
    <property type="match status" value="1"/>
</dbReference>
<dbReference type="SUPFAM" id="SSF47384">
    <property type="entry name" value="Homodimeric domain of signal transducing histidine kinase"/>
    <property type="match status" value="1"/>
</dbReference>
<dbReference type="SMART" id="SM00387">
    <property type="entry name" value="HATPase_c"/>
    <property type="match status" value="1"/>
</dbReference>
<dbReference type="SUPFAM" id="SSF52172">
    <property type="entry name" value="CheY-like"/>
    <property type="match status" value="1"/>
</dbReference>
<evidence type="ECO:0000259" key="7">
    <source>
        <dbReference type="PROSITE" id="PS50110"/>
    </source>
</evidence>
<sequence>MGPAPDHYTELTPRWSWQLVLLSYVVAVLGSYTTTQLVIHATGCKSRTWKLTWLGLAALTLGGCGIWSMHFVGILAMDLGIPVSYDVPLTVGSFLVTVIITFCTFAVDEVLAFLQQIPRRNLNLLFPTSDEAGYQRVTGTSGENTPVWDEEEGGVGILNPPESPRTFIERDEADSETSAIDDIPIARTNVAPFWSHRAGANYVLGRIFWKFWLSLSIPVMLKGFFLALAYAAMHYMGMFAMKMDAVIEWNPLFIVLSFLDAWLICIIAFVFMPQRVESMRQFIFSLVAAAGAAIMHYTGVYAATFYTTTPPPYNKGAYPLYVAFYIIGFALGTCFISYIMLANIVTQSRNRLAEMITTKRRLWKVLAEKEAAERANKVKTDFISVASHEIRTPLHAISGYTELLEQTNLTEEQRSYVEAIKTGCHTIQLITTNVLDFTKLERGNAETRAKPVELDIRLVAANIVKSCAPSPQQTNVDLILVVEDEVPQQIFIDEIYITRVLMNLVSNAIKFTNEGYVLLALEMERNEHGDDVLLIRVKDTGVGVPPAFKNAIFEPFRQADTSHTRKHNGAGLGLAICKQLITIMQGTIEFQSTEKVGTVFSVRIPIQSPCKPDASLGAVSKYTHRGRIALLTRNRLSFDLLKTLWTNRGFCIINSPENIPEADLPEALRQADIIWTDIEIFNQKPALKDVVNTSKPLFICYQETDVDLDMASLGGNVVGVKRPIIVHLIEEWLQNPDRKLENDGMVHSVAESSTSIERTSAEYIVPVTKAKQVSSGKTKEVRFSVENGNRQIVNGAEAVARTDSGAELLAVPDSPAREKTQSQDENRESRLIHPSNVSHSKGSVLLVEDNVVNQRLGFRLLQKLGYDATLATNGLEAVQTLQANPLKFDVVLMDCQMPVMSGSEATKRIRAMERQGIVFARRTESMEGSPPRRLPIIALTANVSAESRVECETAGMDLFLPKPLKMGDLGNALERFLK</sequence>
<dbReference type="Pfam" id="PF03707">
    <property type="entry name" value="MHYT"/>
    <property type="match status" value="2"/>
</dbReference>
<dbReference type="InterPro" id="IPR005330">
    <property type="entry name" value="MHYT_dom"/>
</dbReference>
<evidence type="ECO:0000256" key="5">
    <source>
        <dbReference type="SAM" id="Phobius"/>
    </source>
</evidence>
<feature type="region of interest" description="Disordered" evidence="4">
    <location>
        <begin position="813"/>
        <end position="835"/>
    </location>
</feature>
<dbReference type="CDD" id="cd00082">
    <property type="entry name" value="HisKA"/>
    <property type="match status" value="1"/>
</dbReference>
<feature type="domain" description="MHYT" evidence="8">
    <location>
        <begin position="15"/>
        <end position="306"/>
    </location>
</feature>
<dbReference type="InterPro" id="IPR001789">
    <property type="entry name" value="Sig_transdc_resp-reg_receiver"/>
</dbReference>
<proteinExistence type="predicted"/>
<dbReference type="PROSITE" id="PS50924">
    <property type="entry name" value="MHYT"/>
    <property type="match status" value="1"/>
</dbReference>
<dbReference type="PROSITE" id="PS50110">
    <property type="entry name" value="RESPONSE_REGULATORY"/>
    <property type="match status" value="1"/>
</dbReference>
<dbReference type="OrthoDB" id="2120909at2759"/>
<dbReference type="PRINTS" id="PR00344">
    <property type="entry name" value="BCTRLSENSOR"/>
</dbReference>
<dbReference type="FunFam" id="3.30.565.10:FF:000010">
    <property type="entry name" value="Sensor histidine kinase RcsC"/>
    <property type="match status" value="1"/>
</dbReference>
<name>A0A0L0H9D7_SPIPD</name>
<evidence type="ECO:0000256" key="1">
    <source>
        <dbReference type="ARBA" id="ARBA00022553"/>
    </source>
</evidence>
<dbReference type="SMART" id="SM00448">
    <property type="entry name" value="REC"/>
    <property type="match status" value="1"/>
</dbReference>
<dbReference type="VEuPathDB" id="FungiDB:SPPG_07080"/>
<keyword evidence="5" id="KW-0812">Transmembrane</keyword>
<dbReference type="InterPro" id="IPR003661">
    <property type="entry name" value="HisK_dim/P_dom"/>
</dbReference>
<feature type="transmembrane region" description="Helical" evidence="5">
    <location>
        <begin position="89"/>
        <end position="114"/>
    </location>
</feature>
<dbReference type="Pfam" id="PF02518">
    <property type="entry name" value="HATPase_c"/>
    <property type="match status" value="1"/>
</dbReference>
<dbReference type="InterPro" id="IPR011006">
    <property type="entry name" value="CheY-like_superfamily"/>
</dbReference>
<feature type="modified residue" description="4-aspartylphosphate" evidence="3">
    <location>
        <position position="894"/>
    </location>
</feature>
<feature type="domain" description="Response regulatory" evidence="7">
    <location>
        <begin position="843"/>
        <end position="977"/>
    </location>
</feature>
<dbReference type="EMBL" id="KQ257463">
    <property type="protein sequence ID" value="KNC97611.1"/>
    <property type="molecule type" value="Genomic_DNA"/>
</dbReference>
<feature type="transmembrane region" description="Helical" evidence="5">
    <location>
        <begin position="283"/>
        <end position="306"/>
    </location>
</feature>
<feature type="transmembrane region" description="Helical" evidence="5">
    <location>
        <begin position="51"/>
        <end position="77"/>
    </location>
</feature>
<dbReference type="PANTHER" id="PTHR45339:SF1">
    <property type="entry name" value="HYBRID SIGNAL TRANSDUCTION HISTIDINE KINASE J"/>
    <property type="match status" value="1"/>
</dbReference>
<evidence type="ECO:0000259" key="6">
    <source>
        <dbReference type="PROSITE" id="PS50109"/>
    </source>
</evidence>
<keyword evidence="5" id="KW-1133">Transmembrane helix</keyword>
<feature type="compositionally biased region" description="Basic and acidic residues" evidence="4">
    <location>
        <begin position="815"/>
        <end position="831"/>
    </location>
</feature>